<dbReference type="SUPFAM" id="SSF55298">
    <property type="entry name" value="YjgF-like"/>
    <property type="match status" value="1"/>
</dbReference>
<dbReference type="PANTHER" id="PTHR11803">
    <property type="entry name" value="2-IMINOBUTANOATE/2-IMINOPROPANOATE DEAMINASE RIDA"/>
    <property type="match status" value="1"/>
</dbReference>
<sequence>MPSENLCFNPPGHDTPVPVYSHISSVPISSTHNLVSFAGQIGRDSSNQVPKTLGAQVSIALANVDKCLDAANATKDDIVQVRQYIVNLLHDRDGATDVPDPERVKLYAEWMGGRKPPSTVLGVQSLALKEYLYEIEVVCVVKRTT</sequence>
<comment type="similarity">
    <text evidence="1">Belongs to the RutC family.</text>
</comment>
<name>A0A2V1DW34_9PLEO</name>
<protein>
    <submittedName>
        <fullName evidence="2">YjgF-like protein</fullName>
    </submittedName>
</protein>
<dbReference type="GO" id="GO:0019239">
    <property type="term" value="F:deaminase activity"/>
    <property type="evidence" value="ECO:0007669"/>
    <property type="project" value="TreeGrafter"/>
</dbReference>
<evidence type="ECO:0000313" key="2">
    <source>
        <dbReference type="EMBL" id="PVI02387.1"/>
    </source>
</evidence>
<dbReference type="Proteomes" id="UP000244855">
    <property type="component" value="Unassembled WGS sequence"/>
</dbReference>
<dbReference type="AlphaFoldDB" id="A0A2V1DW34"/>
<dbReference type="GO" id="GO:0005829">
    <property type="term" value="C:cytosol"/>
    <property type="evidence" value="ECO:0007669"/>
    <property type="project" value="TreeGrafter"/>
</dbReference>
<dbReference type="Gene3D" id="3.30.1330.40">
    <property type="entry name" value="RutC-like"/>
    <property type="match status" value="1"/>
</dbReference>
<evidence type="ECO:0000256" key="1">
    <source>
        <dbReference type="ARBA" id="ARBA00010552"/>
    </source>
</evidence>
<dbReference type="Pfam" id="PF01042">
    <property type="entry name" value="Ribonuc_L-PSP"/>
    <property type="match status" value="1"/>
</dbReference>
<reference evidence="2 3" key="1">
    <citation type="journal article" date="2018" name="Sci. Rep.">
        <title>Comparative genomics provides insights into the lifestyle and reveals functional heterogeneity of dark septate endophytic fungi.</title>
        <authorList>
            <person name="Knapp D.G."/>
            <person name="Nemeth J.B."/>
            <person name="Barry K."/>
            <person name="Hainaut M."/>
            <person name="Henrissat B."/>
            <person name="Johnson J."/>
            <person name="Kuo A."/>
            <person name="Lim J.H.P."/>
            <person name="Lipzen A."/>
            <person name="Nolan M."/>
            <person name="Ohm R.A."/>
            <person name="Tamas L."/>
            <person name="Grigoriev I.V."/>
            <person name="Spatafora J.W."/>
            <person name="Nagy L.G."/>
            <person name="Kovacs G.M."/>
        </authorList>
    </citation>
    <scope>NUCLEOTIDE SEQUENCE [LARGE SCALE GENOMIC DNA]</scope>
    <source>
        <strain evidence="2 3">DSE2036</strain>
    </source>
</reference>
<evidence type="ECO:0000313" key="3">
    <source>
        <dbReference type="Proteomes" id="UP000244855"/>
    </source>
</evidence>
<dbReference type="InterPro" id="IPR035959">
    <property type="entry name" value="RutC-like_sf"/>
</dbReference>
<dbReference type="PANTHER" id="PTHR11803:SF58">
    <property type="entry name" value="PROTEIN HMF1-RELATED"/>
    <property type="match status" value="1"/>
</dbReference>
<gene>
    <name evidence="2" type="ORF">DM02DRAFT_612941</name>
</gene>
<dbReference type="OrthoDB" id="309640at2759"/>
<accession>A0A2V1DW34</accession>
<dbReference type="InterPro" id="IPR006175">
    <property type="entry name" value="YjgF/YER057c/UK114"/>
</dbReference>
<keyword evidence="3" id="KW-1185">Reference proteome</keyword>
<dbReference type="EMBL" id="KZ805343">
    <property type="protein sequence ID" value="PVI02387.1"/>
    <property type="molecule type" value="Genomic_DNA"/>
</dbReference>
<organism evidence="2 3">
    <name type="scientific">Periconia macrospinosa</name>
    <dbReference type="NCBI Taxonomy" id="97972"/>
    <lineage>
        <taxon>Eukaryota</taxon>
        <taxon>Fungi</taxon>
        <taxon>Dikarya</taxon>
        <taxon>Ascomycota</taxon>
        <taxon>Pezizomycotina</taxon>
        <taxon>Dothideomycetes</taxon>
        <taxon>Pleosporomycetidae</taxon>
        <taxon>Pleosporales</taxon>
        <taxon>Massarineae</taxon>
        <taxon>Periconiaceae</taxon>
        <taxon>Periconia</taxon>
    </lineage>
</organism>
<dbReference type="STRING" id="97972.A0A2V1DW34"/>
<proteinExistence type="inferred from homology"/>